<proteinExistence type="predicted"/>
<organism evidence="1 2">
    <name type="scientific">Sphingomonas jejuensis</name>
    <dbReference type="NCBI Taxonomy" id="904715"/>
    <lineage>
        <taxon>Bacteria</taxon>
        <taxon>Pseudomonadati</taxon>
        <taxon>Pseudomonadota</taxon>
        <taxon>Alphaproteobacteria</taxon>
        <taxon>Sphingomonadales</taxon>
        <taxon>Sphingomonadaceae</taxon>
        <taxon>Sphingomonas</taxon>
    </lineage>
</organism>
<dbReference type="EMBL" id="JAATJE010000001">
    <property type="protein sequence ID" value="NJC34191.1"/>
    <property type="molecule type" value="Genomic_DNA"/>
</dbReference>
<evidence type="ECO:0000313" key="1">
    <source>
        <dbReference type="EMBL" id="NJC34191.1"/>
    </source>
</evidence>
<dbReference type="Proteomes" id="UP000734218">
    <property type="component" value="Unassembled WGS sequence"/>
</dbReference>
<evidence type="ECO:0000313" key="2">
    <source>
        <dbReference type="Proteomes" id="UP000734218"/>
    </source>
</evidence>
<keyword evidence="2" id="KW-1185">Reference proteome</keyword>
<accession>A0ABX0XNC2</accession>
<protein>
    <submittedName>
        <fullName evidence="1">Uncharacterized protein</fullName>
    </submittedName>
</protein>
<comment type="caution">
    <text evidence="1">The sequence shown here is derived from an EMBL/GenBank/DDBJ whole genome shotgun (WGS) entry which is preliminary data.</text>
</comment>
<sequence length="31" mass="3327">MRYLAALSRLGLLNCAGEAKLAAIATAMNRY</sequence>
<reference evidence="1 2" key="1">
    <citation type="submission" date="2020-03" db="EMBL/GenBank/DDBJ databases">
        <title>Genomic Encyclopedia of Type Strains, Phase IV (KMG-IV): sequencing the most valuable type-strain genomes for metagenomic binning, comparative biology and taxonomic classification.</title>
        <authorList>
            <person name="Goeker M."/>
        </authorList>
    </citation>
    <scope>NUCLEOTIDE SEQUENCE [LARGE SCALE GENOMIC DNA]</scope>
    <source>
        <strain evidence="1 2">DSM 27651</strain>
    </source>
</reference>
<name>A0ABX0XNC2_9SPHN</name>
<gene>
    <name evidence="1" type="ORF">GGR88_001665</name>
</gene>